<name>A0A0G4H2M2_9ALVE</name>
<sequence length="87" mass="9328">MGNLVDLDFSLSVAILFSVSPFSQNGQKTCRGVGVKENWWVGSLFGKRGRPDSAGSRGAILFHVSAETTLNEDRRRGVGTAKSSGVR</sequence>
<dbReference type="VEuPathDB" id="CryptoDB:Cvel_24455"/>
<accession>A0A0G4H2M2</accession>
<dbReference type="AlphaFoldDB" id="A0A0G4H2M2"/>
<organism evidence="1">
    <name type="scientific">Chromera velia CCMP2878</name>
    <dbReference type="NCBI Taxonomy" id="1169474"/>
    <lineage>
        <taxon>Eukaryota</taxon>
        <taxon>Sar</taxon>
        <taxon>Alveolata</taxon>
        <taxon>Colpodellida</taxon>
        <taxon>Chromeraceae</taxon>
        <taxon>Chromera</taxon>
    </lineage>
</organism>
<proteinExistence type="predicted"/>
<evidence type="ECO:0000313" key="1">
    <source>
        <dbReference type="EMBL" id="CEM37900.1"/>
    </source>
</evidence>
<reference evidence="1" key="1">
    <citation type="submission" date="2014-11" db="EMBL/GenBank/DDBJ databases">
        <authorList>
            <person name="Otto D Thomas"/>
            <person name="Naeem Raeece"/>
        </authorList>
    </citation>
    <scope>NUCLEOTIDE SEQUENCE</scope>
</reference>
<dbReference type="EMBL" id="CDMZ01001814">
    <property type="protein sequence ID" value="CEM37900.1"/>
    <property type="molecule type" value="Genomic_DNA"/>
</dbReference>
<gene>
    <name evidence="1" type="ORF">Cvel_24455</name>
</gene>
<protein>
    <submittedName>
        <fullName evidence="1">Uncharacterized protein</fullName>
    </submittedName>
</protein>